<sequence length="512" mass="56256">MTDAMDVEKSQISFTDSSMAIVEPEEKEKKHENAKGLGWFITGLFVLGDIAGGGIVALPGAMIQMDFYPGLVFAAIMTCVTMYTSVLLGEGWVILQRRWPQYREHCRKPYPEMGYRAMGLIMKNVVSTCIAITQFGTAVVFLLLSAKNIGDFLKAFFDFHFSYCYLIIIVGVGLLPLMFLKSPQDFWWAVVGAMVTTTGALTLVIVGAALDYGTCAPYRGENQRFVITNYFLGLGTLLFSYGGHAAFPTIVHDMRKPAEFKLSSIFAFGAAASMYIPVSVMGFVTYGNSVQDSIINSLQITGIQQAVNVLITLHCLLALTIIFNPLNQEVEEILNVPQRFCWQRAAVRTAVMVAVIFVAESVPTFGPLLNLVGGSTLTLTSLVFPALFYLYLKTGEEKSLQQKKGDNVDVDSPPTFMEVITTSPKLRLAACGFVIVFGVLGGGSATFSAIRELATTKFTVPCYVQPFLHAIGTQDEKTNLNCCGMWQNITRNGSSSECSPYRDFYVQLDVYT</sequence>
<feature type="transmembrane region" description="Helical" evidence="6">
    <location>
        <begin position="125"/>
        <end position="144"/>
    </location>
</feature>
<comment type="subcellular location">
    <subcellularLocation>
        <location evidence="1">Membrane</location>
    </subcellularLocation>
</comment>
<dbReference type="InterPro" id="IPR013057">
    <property type="entry name" value="AA_transpt_TM"/>
</dbReference>
<evidence type="ECO:0000256" key="5">
    <source>
        <dbReference type="ARBA" id="ARBA00023136"/>
    </source>
</evidence>
<gene>
    <name evidence="8" type="primary">LHT1</name>
    <name evidence="8" type="ORF">Tcan_07864</name>
</gene>
<reference evidence="8 9" key="1">
    <citation type="submission" date="2014-11" db="EMBL/GenBank/DDBJ databases">
        <title>Genetic blueprint of the zoonotic pathogen Toxocara canis.</title>
        <authorList>
            <person name="Zhu X.-Q."/>
            <person name="Korhonen P.K."/>
            <person name="Cai H."/>
            <person name="Young N.D."/>
            <person name="Nejsum P."/>
            <person name="von Samson-Himmelstjerna G."/>
            <person name="Boag P.R."/>
            <person name="Tan P."/>
            <person name="Li Q."/>
            <person name="Min J."/>
            <person name="Yang Y."/>
            <person name="Wang X."/>
            <person name="Fang X."/>
            <person name="Hall R.S."/>
            <person name="Hofmann A."/>
            <person name="Sternberg P.W."/>
            <person name="Jex A.R."/>
            <person name="Gasser R.B."/>
        </authorList>
    </citation>
    <scope>NUCLEOTIDE SEQUENCE [LARGE SCALE GENOMIC DNA]</scope>
    <source>
        <strain evidence="8">PN_DK_2014</strain>
    </source>
</reference>
<dbReference type="Proteomes" id="UP000031036">
    <property type="component" value="Unassembled WGS sequence"/>
</dbReference>
<evidence type="ECO:0000313" key="8">
    <source>
        <dbReference type="EMBL" id="KHN87091.1"/>
    </source>
</evidence>
<keyword evidence="3 6" id="KW-0812">Transmembrane</keyword>
<feature type="transmembrane region" description="Helical" evidence="6">
    <location>
        <begin position="37"/>
        <end position="58"/>
    </location>
</feature>
<feature type="transmembrane region" description="Helical" evidence="6">
    <location>
        <begin position="230"/>
        <end position="251"/>
    </location>
</feature>
<dbReference type="Pfam" id="PF01490">
    <property type="entry name" value="Aa_trans"/>
    <property type="match status" value="1"/>
</dbReference>
<organism evidence="8 9">
    <name type="scientific">Toxocara canis</name>
    <name type="common">Canine roundworm</name>
    <dbReference type="NCBI Taxonomy" id="6265"/>
    <lineage>
        <taxon>Eukaryota</taxon>
        <taxon>Metazoa</taxon>
        <taxon>Ecdysozoa</taxon>
        <taxon>Nematoda</taxon>
        <taxon>Chromadorea</taxon>
        <taxon>Rhabditida</taxon>
        <taxon>Spirurina</taxon>
        <taxon>Ascaridomorpha</taxon>
        <taxon>Ascaridoidea</taxon>
        <taxon>Toxocaridae</taxon>
        <taxon>Toxocara</taxon>
    </lineage>
</organism>
<evidence type="ECO:0000256" key="1">
    <source>
        <dbReference type="ARBA" id="ARBA00004370"/>
    </source>
</evidence>
<dbReference type="EMBL" id="JPKZ01000485">
    <property type="protein sequence ID" value="KHN87091.1"/>
    <property type="molecule type" value="Genomic_DNA"/>
</dbReference>
<feature type="transmembrane region" description="Helical" evidence="6">
    <location>
        <begin position="306"/>
        <end position="324"/>
    </location>
</feature>
<dbReference type="PANTHER" id="PTHR48017">
    <property type="entry name" value="OS05G0424000 PROTEIN-RELATED"/>
    <property type="match status" value="1"/>
</dbReference>
<dbReference type="FunFam" id="1.20.1740.10:FF:000052">
    <property type="entry name" value="Lysine histidine transporter-like 3"/>
    <property type="match status" value="1"/>
</dbReference>
<feature type="transmembrane region" description="Helical" evidence="6">
    <location>
        <begin position="345"/>
        <end position="365"/>
    </location>
</feature>
<evidence type="ECO:0000259" key="7">
    <source>
        <dbReference type="Pfam" id="PF01490"/>
    </source>
</evidence>
<dbReference type="OMA" id="HIWSEIA"/>
<evidence type="ECO:0000256" key="6">
    <source>
        <dbReference type="SAM" id="Phobius"/>
    </source>
</evidence>
<evidence type="ECO:0000256" key="2">
    <source>
        <dbReference type="ARBA" id="ARBA00022448"/>
    </source>
</evidence>
<feature type="transmembrane region" description="Helical" evidence="6">
    <location>
        <begin position="426"/>
        <end position="450"/>
    </location>
</feature>
<evidence type="ECO:0000313" key="9">
    <source>
        <dbReference type="Proteomes" id="UP000031036"/>
    </source>
</evidence>
<feature type="transmembrane region" description="Helical" evidence="6">
    <location>
        <begin position="159"/>
        <end position="179"/>
    </location>
</feature>
<keyword evidence="2" id="KW-0813">Transport</keyword>
<dbReference type="OrthoDB" id="655540at2759"/>
<feature type="domain" description="Amino acid transporter transmembrane" evidence="7">
    <location>
        <begin position="37"/>
        <end position="402"/>
    </location>
</feature>
<accession>A0A0B2VU70</accession>
<name>A0A0B2VU70_TOXCA</name>
<protein>
    <submittedName>
        <fullName evidence="8">Lysine histidine transporter 1</fullName>
    </submittedName>
</protein>
<evidence type="ECO:0000256" key="4">
    <source>
        <dbReference type="ARBA" id="ARBA00022989"/>
    </source>
</evidence>
<dbReference type="STRING" id="6265.A0A0B2VU70"/>
<keyword evidence="5 6" id="KW-0472">Membrane</keyword>
<feature type="transmembrane region" description="Helical" evidence="6">
    <location>
        <begin position="371"/>
        <end position="392"/>
    </location>
</feature>
<comment type="caution">
    <text evidence="8">The sequence shown here is derived from an EMBL/GenBank/DDBJ whole genome shotgun (WGS) entry which is preliminary data.</text>
</comment>
<keyword evidence="4 6" id="KW-1133">Transmembrane helix</keyword>
<feature type="transmembrane region" description="Helical" evidence="6">
    <location>
        <begin position="70"/>
        <end position="95"/>
    </location>
</feature>
<proteinExistence type="predicted"/>
<dbReference type="AlphaFoldDB" id="A0A0B2VU70"/>
<feature type="transmembrane region" description="Helical" evidence="6">
    <location>
        <begin position="186"/>
        <end position="210"/>
    </location>
</feature>
<feature type="transmembrane region" description="Helical" evidence="6">
    <location>
        <begin position="263"/>
        <end position="286"/>
    </location>
</feature>
<keyword evidence="9" id="KW-1185">Reference proteome</keyword>
<evidence type="ECO:0000256" key="3">
    <source>
        <dbReference type="ARBA" id="ARBA00022692"/>
    </source>
</evidence>
<dbReference type="GO" id="GO:0016020">
    <property type="term" value="C:membrane"/>
    <property type="evidence" value="ECO:0007669"/>
    <property type="project" value="UniProtKB-SubCell"/>
</dbReference>